<feature type="compositionally biased region" description="Basic and acidic residues" evidence="2">
    <location>
        <begin position="392"/>
        <end position="414"/>
    </location>
</feature>
<name>A0AAV7GRV0_DENCH</name>
<evidence type="ECO:0000256" key="2">
    <source>
        <dbReference type="SAM" id="MobiDB-lite"/>
    </source>
</evidence>
<proteinExistence type="inferred from homology"/>
<comment type="similarity">
    <text evidence="1">Belongs to the IST1 family.</text>
</comment>
<evidence type="ECO:0008006" key="5">
    <source>
        <dbReference type="Google" id="ProtNLM"/>
    </source>
</evidence>
<organism evidence="3 4">
    <name type="scientific">Dendrobium chrysotoxum</name>
    <name type="common">Orchid</name>
    <dbReference type="NCBI Taxonomy" id="161865"/>
    <lineage>
        <taxon>Eukaryota</taxon>
        <taxon>Viridiplantae</taxon>
        <taxon>Streptophyta</taxon>
        <taxon>Embryophyta</taxon>
        <taxon>Tracheophyta</taxon>
        <taxon>Spermatophyta</taxon>
        <taxon>Magnoliopsida</taxon>
        <taxon>Liliopsida</taxon>
        <taxon>Asparagales</taxon>
        <taxon>Orchidaceae</taxon>
        <taxon>Epidendroideae</taxon>
        <taxon>Malaxideae</taxon>
        <taxon>Dendrobiinae</taxon>
        <taxon>Dendrobium</taxon>
    </lineage>
</organism>
<sequence>MFDILIGRKFSNKCKHSVKYIKCRIETIRKKKQVMVRYLKKDVADLLAGNHDANAFGRIDALIVEINHASCYDMIEQYCGCLLENISTMCKQRECPKEAMEAIATLIFAAARFSDLPELADLRSVFTKRYGTLMESSIDKEFVEKIQKKSFSKTRKLQLMEDIAQEFSVNWNSNMFENKMSNQSAPSHGNPMKHQLVNKVNEKQFPVRAPQKHQIQPKELIDFQTTPSDANIHAHDRTEKTVKMTADVLEDAKQKTNLKTKYKQNEKYKNESIFDGNGRGRFQRVHEGIGLVATERQPSTDAVNRDFKAINTIPPPYIKLPECSNGSISVHGNFPSSEASEDVKELDRNAQDKWPHRPLNASGRRTFNSQPPYRKPNVSKSPNGANYANPADYEKSTEDQGNDHSKDKTPKCELFENDANPVPQIQTKQGREITRTNGLHGEAYDQQKLIIKQTPSNRQRHGSRRTVQATKDGGCDREEEVMDKLLMHYSKKGTNNEPRITRTTMRGAPKDPVADAARVP</sequence>
<comment type="caution">
    <text evidence="3">The sequence shown here is derived from an EMBL/GenBank/DDBJ whole genome shotgun (WGS) entry which is preliminary data.</text>
</comment>
<dbReference type="GO" id="GO:0015031">
    <property type="term" value="P:protein transport"/>
    <property type="evidence" value="ECO:0007669"/>
    <property type="project" value="InterPro"/>
</dbReference>
<reference evidence="3 4" key="1">
    <citation type="journal article" date="2021" name="Hortic Res">
        <title>Chromosome-scale assembly of the Dendrobium chrysotoxum genome enhances the understanding of orchid evolution.</title>
        <authorList>
            <person name="Zhang Y."/>
            <person name="Zhang G.Q."/>
            <person name="Zhang D."/>
            <person name="Liu X.D."/>
            <person name="Xu X.Y."/>
            <person name="Sun W.H."/>
            <person name="Yu X."/>
            <person name="Zhu X."/>
            <person name="Wang Z.W."/>
            <person name="Zhao X."/>
            <person name="Zhong W.Y."/>
            <person name="Chen H."/>
            <person name="Yin W.L."/>
            <person name="Huang T."/>
            <person name="Niu S.C."/>
            <person name="Liu Z.J."/>
        </authorList>
    </citation>
    <scope>NUCLEOTIDE SEQUENCE [LARGE SCALE GENOMIC DNA]</scope>
    <source>
        <strain evidence="3">Lindl</strain>
    </source>
</reference>
<dbReference type="InterPro" id="IPR042277">
    <property type="entry name" value="IST1-like"/>
</dbReference>
<feature type="region of interest" description="Disordered" evidence="2">
    <location>
        <begin position="490"/>
        <end position="520"/>
    </location>
</feature>
<keyword evidence="4" id="KW-1185">Reference proteome</keyword>
<gene>
    <name evidence="3" type="ORF">IEQ34_012170</name>
</gene>
<dbReference type="PANTHER" id="PTHR12161">
    <property type="entry name" value="IST1 FAMILY MEMBER"/>
    <property type="match status" value="1"/>
</dbReference>
<dbReference type="PANTHER" id="PTHR12161:SF14">
    <property type="entry name" value="REGULATOR OF VPS4 ACTIVITY IN THE MVB PATHWAY PROTEIN"/>
    <property type="match status" value="1"/>
</dbReference>
<feature type="region of interest" description="Disordered" evidence="2">
    <location>
        <begin position="331"/>
        <end position="415"/>
    </location>
</feature>
<evidence type="ECO:0000313" key="4">
    <source>
        <dbReference type="Proteomes" id="UP000775213"/>
    </source>
</evidence>
<dbReference type="Gene3D" id="1.20.1260.60">
    <property type="entry name" value="Vacuolar protein sorting-associated protein Ist1"/>
    <property type="match status" value="1"/>
</dbReference>
<evidence type="ECO:0000256" key="1">
    <source>
        <dbReference type="ARBA" id="ARBA00005536"/>
    </source>
</evidence>
<dbReference type="Pfam" id="PF03398">
    <property type="entry name" value="Ist1"/>
    <property type="match status" value="1"/>
</dbReference>
<evidence type="ECO:0000313" key="3">
    <source>
        <dbReference type="EMBL" id="KAH0459356.1"/>
    </source>
</evidence>
<dbReference type="FunFam" id="1.20.1260.60:FF:000002">
    <property type="entry name" value="Vacuolar protein sorting-associated protein IST1"/>
    <property type="match status" value="1"/>
</dbReference>
<feature type="region of interest" description="Disordered" evidence="2">
    <location>
        <begin position="455"/>
        <end position="475"/>
    </location>
</feature>
<dbReference type="InterPro" id="IPR005061">
    <property type="entry name" value="Ist1"/>
</dbReference>
<dbReference type="AlphaFoldDB" id="A0AAV7GRV0"/>
<protein>
    <recommendedName>
        <fullName evidence="5">IST1-like protein</fullName>
    </recommendedName>
</protein>
<accession>A0AAV7GRV0</accession>
<feature type="compositionally biased region" description="Polar residues" evidence="2">
    <location>
        <begin position="492"/>
        <end position="504"/>
    </location>
</feature>
<dbReference type="EMBL" id="JAGFBR010000011">
    <property type="protein sequence ID" value="KAH0459356.1"/>
    <property type="molecule type" value="Genomic_DNA"/>
</dbReference>
<dbReference type="Proteomes" id="UP000775213">
    <property type="component" value="Unassembled WGS sequence"/>
</dbReference>
<feature type="compositionally biased region" description="Basic and acidic residues" evidence="2">
    <location>
        <begin position="341"/>
        <end position="355"/>
    </location>
</feature>